<feature type="transmembrane region" description="Helical" evidence="9">
    <location>
        <begin position="361"/>
        <end position="381"/>
    </location>
</feature>
<evidence type="ECO:0000256" key="1">
    <source>
        <dbReference type="ARBA" id="ARBA00004141"/>
    </source>
</evidence>
<evidence type="ECO:0000256" key="6">
    <source>
        <dbReference type="ARBA" id="ARBA00023170"/>
    </source>
</evidence>
<dbReference type="PROSITE" id="PS00237">
    <property type="entry name" value="G_PROTEIN_RECEP_F1_1"/>
    <property type="match status" value="1"/>
</dbReference>
<keyword evidence="4 8" id="KW-0297">G-protein coupled receptor</keyword>
<evidence type="ECO:0000256" key="7">
    <source>
        <dbReference type="ARBA" id="ARBA00023224"/>
    </source>
</evidence>
<feature type="transmembrane region" description="Helical" evidence="9">
    <location>
        <begin position="36"/>
        <end position="62"/>
    </location>
</feature>
<dbReference type="EMBL" id="NEDP02004499">
    <property type="protein sequence ID" value="OWF45437.1"/>
    <property type="molecule type" value="Genomic_DNA"/>
</dbReference>
<feature type="transmembrane region" description="Helical" evidence="9">
    <location>
        <begin position="205"/>
        <end position="229"/>
    </location>
</feature>
<dbReference type="CDD" id="cd00637">
    <property type="entry name" value="7tm_classA_rhodopsin-like"/>
    <property type="match status" value="1"/>
</dbReference>
<feature type="transmembrane region" description="Helical" evidence="9">
    <location>
        <begin position="154"/>
        <end position="177"/>
    </location>
</feature>
<evidence type="ECO:0000313" key="11">
    <source>
        <dbReference type="EMBL" id="OWF45437.1"/>
    </source>
</evidence>
<keyword evidence="6 8" id="KW-0675">Receptor</keyword>
<sequence length="399" mass="45154">MTTKTFSTNATSLHQNSTGSDVKLTVDEWNDAVAGILVPLTVILVLYLVVGCFGNLSVIYVYWCQIRTPNNERFFIPILALVDMISCAVCAGSGVYANMHPLKFESDIGCKLVAFLGVLFATLSADLLVIIAVDRFLKICFPFGTQMTLYWKRVSLMAMCIVSTFIALPALFVYGSVPVVNPVYNLTGWRCVNVVQNGRRPVWELFYKALLFDYVMLRFIVLTIMYVRIGKVICKHFKRHANRGQCARASQCVSSSSTQLNNEVSAVYGNKGSSFGFLEKYCCKKRSLNRAASEFDSVRKGRDSVHAHRTDRKGLRLTFVFMLITGIYILTFGPKVVLMTFETMNERFWTTMTSGELVGFRFLYTLFIVNNVVNPFIYGFLDDYFRKELGKLCVLPHNR</sequence>
<dbReference type="SUPFAM" id="SSF81321">
    <property type="entry name" value="Family A G protein-coupled receptor-like"/>
    <property type="match status" value="1"/>
</dbReference>
<gene>
    <name evidence="11" type="ORF">KP79_PYT10361</name>
</gene>
<feature type="domain" description="G-protein coupled receptors family 1 profile" evidence="10">
    <location>
        <begin position="54"/>
        <end position="378"/>
    </location>
</feature>
<name>A0A210Q9L2_MIZYE</name>
<dbReference type="InterPro" id="IPR000276">
    <property type="entry name" value="GPCR_Rhodpsn"/>
</dbReference>
<keyword evidence="3 9" id="KW-1133">Transmembrane helix</keyword>
<dbReference type="Pfam" id="PF00001">
    <property type="entry name" value="7tm_1"/>
    <property type="match status" value="1"/>
</dbReference>
<comment type="similarity">
    <text evidence="8">Belongs to the G-protein coupled receptor 1 family.</text>
</comment>
<dbReference type="Proteomes" id="UP000242188">
    <property type="component" value="Unassembled WGS sequence"/>
</dbReference>
<proteinExistence type="inferred from homology"/>
<evidence type="ECO:0000256" key="8">
    <source>
        <dbReference type="RuleBase" id="RU000688"/>
    </source>
</evidence>
<keyword evidence="7 8" id="KW-0807">Transducer</keyword>
<dbReference type="GO" id="GO:0016020">
    <property type="term" value="C:membrane"/>
    <property type="evidence" value="ECO:0007669"/>
    <property type="project" value="UniProtKB-SubCell"/>
</dbReference>
<dbReference type="PRINTS" id="PR00237">
    <property type="entry name" value="GPCRRHODOPSN"/>
</dbReference>
<dbReference type="OrthoDB" id="6113151at2759"/>
<accession>A0A210Q9L2</accession>
<dbReference type="PANTHER" id="PTHR24243:SF208">
    <property type="entry name" value="PYROKININ-1 RECEPTOR"/>
    <property type="match status" value="1"/>
</dbReference>
<keyword evidence="2 8" id="KW-0812">Transmembrane</keyword>
<evidence type="ECO:0000256" key="9">
    <source>
        <dbReference type="SAM" id="Phobius"/>
    </source>
</evidence>
<evidence type="ECO:0000313" key="12">
    <source>
        <dbReference type="Proteomes" id="UP000242188"/>
    </source>
</evidence>
<dbReference type="PROSITE" id="PS50262">
    <property type="entry name" value="G_PROTEIN_RECEP_F1_2"/>
    <property type="match status" value="1"/>
</dbReference>
<dbReference type="PANTHER" id="PTHR24243">
    <property type="entry name" value="G-PROTEIN COUPLED RECEPTOR"/>
    <property type="match status" value="1"/>
</dbReference>
<dbReference type="AlphaFoldDB" id="A0A210Q9L2"/>
<feature type="transmembrane region" description="Helical" evidence="9">
    <location>
        <begin position="74"/>
        <end position="97"/>
    </location>
</feature>
<evidence type="ECO:0000256" key="5">
    <source>
        <dbReference type="ARBA" id="ARBA00023136"/>
    </source>
</evidence>
<comment type="caution">
    <text evidence="11">The sequence shown here is derived from an EMBL/GenBank/DDBJ whole genome shotgun (WGS) entry which is preliminary data.</text>
</comment>
<keyword evidence="12" id="KW-1185">Reference proteome</keyword>
<dbReference type="InterPro" id="IPR017452">
    <property type="entry name" value="GPCR_Rhodpsn_7TM"/>
</dbReference>
<evidence type="ECO:0000256" key="4">
    <source>
        <dbReference type="ARBA" id="ARBA00023040"/>
    </source>
</evidence>
<dbReference type="GO" id="GO:0004930">
    <property type="term" value="F:G protein-coupled receptor activity"/>
    <property type="evidence" value="ECO:0007669"/>
    <property type="project" value="UniProtKB-KW"/>
</dbReference>
<protein>
    <submittedName>
        <fullName evidence="11">Orexin receptor type 2</fullName>
    </submittedName>
</protein>
<evidence type="ECO:0000256" key="2">
    <source>
        <dbReference type="ARBA" id="ARBA00022692"/>
    </source>
</evidence>
<feature type="transmembrane region" description="Helical" evidence="9">
    <location>
        <begin position="112"/>
        <end position="133"/>
    </location>
</feature>
<keyword evidence="5 9" id="KW-0472">Membrane</keyword>
<comment type="subcellular location">
    <subcellularLocation>
        <location evidence="1">Membrane</location>
        <topology evidence="1">Multi-pass membrane protein</topology>
    </subcellularLocation>
</comment>
<feature type="transmembrane region" description="Helical" evidence="9">
    <location>
        <begin position="319"/>
        <end position="341"/>
    </location>
</feature>
<dbReference type="Gene3D" id="1.20.1070.10">
    <property type="entry name" value="Rhodopsin 7-helix transmembrane proteins"/>
    <property type="match status" value="1"/>
</dbReference>
<evidence type="ECO:0000256" key="3">
    <source>
        <dbReference type="ARBA" id="ARBA00022989"/>
    </source>
</evidence>
<organism evidence="11 12">
    <name type="scientific">Mizuhopecten yessoensis</name>
    <name type="common">Japanese scallop</name>
    <name type="synonym">Patinopecten yessoensis</name>
    <dbReference type="NCBI Taxonomy" id="6573"/>
    <lineage>
        <taxon>Eukaryota</taxon>
        <taxon>Metazoa</taxon>
        <taxon>Spiralia</taxon>
        <taxon>Lophotrochozoa</taxon>
        <taxon>Mollusca</taxon>
        <taxon>Bivalvia</taxon>
        <taxon>Autobranchia</taxon>
        <taxon>Pteriomorphia</taxon>
        <taxon>Pectinida</taxon>
        <taxon>Pectinoidea</taxon>
        <taxon>Pectinidae</taxon>
        <taxon>Mizuhopecten</taxon>
    </lineage>
</organism>
<evidence type="ECO:0000259" key="10">
    <source>
        <dbReference type="PROSITE" id="PS50262"/>
    </source>
</evidence>
<reference evidence="11 12" key="1">
    <citation type="journal article" date="2017" name="Nat. Ecol. Evol.">
        <title>Scallop genome provides insights into evolution of bilaterian karyotype and development.</title>
        <authorList>
            <person name="Wang S."/>
            <person name="Zhang J."/>
            <person name="Jiao W."/>
            <person name="Li J."/>
            <person name="Xun X."/>
            <person name="Sun Y."/>
            <person name="Guo X."/>
            <person name="Huan P."/>
            <person name="Dong B."/>
            <person name="Zhang L."/>
            <person name="Hu X."/>
            <person name="Sun X."/>
            <person name="Wang J."/>
            <person name="Zhao C."/>
            <person name="Wang Y."/>
            <person name="Wang D."/>
            <person name="Huang X."/>
            <person name="Wang R."/>
            <person name="Lv J."/>
            <person name="Li Y."/>
            <person name="Zhang Z."/>
            <person name="Liu B."/>
            <person name="Lu W."/>
            <person name="Hui Y."/>
            <person name="Liang J."/>
            <person name="Zhou Z."/>
            <person name="Hou R."/>
            <person name="Li X."/>
            <person name="Liu Y."/>
            <person name="Li H."/>
            <person name="Ning X."/>
            <person name="Lin Y."/>
            <person name="Zhao L."/>
            <person name="Xing Q."/>
            <person name="Dou J."/>
            <person name="Li Y."/>
            <person name="Mao J."/>
            <person name="Guo H."/>
            <person name="Dou H."/>
            <person name="Li T."/>
            <person name="Mu C."/>
            <person name="Jiang W."/>
            <person name="Fu Q."/>
            <person name="Fu X."/>
            <person name="Miao Y."/>
            <person name="Liu J."/>
            <person name="Yu Q."/>
            <person name="Li R."/>
            <person name="Liao H."/>
            <person name="Li X."/>
            <person name="Kong Y."/>
            <person name="Jiang Z."/>
            <person name="Chourrout D."/>
            <person name="Li R."/>
            <person name="Bao Z."/>
        </authorList>
    </citation>
    <scope>NUCLEOTIDE SEQUENCE [LARGE SCALE GENOMIC DNA]</scope>
    <source>
        <strain evidence="11 12">PY_sf001</strain>
    </source>
</reference>